<evidence type="ECO:0000259" key="7">
    <source>
        <dbReference type="PROSITE" id="PS50002"/>
    </source>
</evidence>
<feature type="region of interest" description="Disordered" evidence="6">
    <location>
        <begin position="1846"/>
        <end position="1866"/>
    </location>
</feature>
<evidence type="ECO:0000256" key="5">
    <source>
        <dbReference type="SAM" id="Coils"/>
    </source>
</evidence>
<feature type="coiled-coil region" evidence="5">
    <location>
        <begin position="1488"/>
        <end position="1787"/>
    </location>
</feature>
<feature type="coiled-coil region" evidence="5">
    <location>
        <begin position="3214"/>
        <end position="3327"/>
    </location>
</feature>
<feature type="coiled-coil region" evidence="5">
    <location>
        <begin position="832"/>
        <end position="859"/>
    </location>
</feature>
<feature type="compositionally biased region" description="Polar residues" evidence="6">
    <location>
        <begin position="3660"/>
        <end position="3672"/>
    </location>
</feature>
<feature type="domain" description="SH3" evidence="7">
    <location>
        <begin position="3872"/>
        <end position="3939"/>
    </location>
</feature>
<feature type="region of interest" description="Disordered" evidence="6">
    <location>
        <begin position="1"/>
        <end position="35"/>
    </location>
</feature>
<evidence type="ECO:0000256" key="1">
    <source>
        <dbReference type="ARBA" id="ARBA00005239"/>
    </source>
</evidence>
<feature type="coiled-coil region" evidence="5">
    <location>
        <begin position="2407"/>
        <end position="2451"/>
    </location>
</feature>
<dbReference type="InterPro" id="IPR031994">
    <property type="entry name" value="JAKMIP_C"/>
</dbReference>
<feature type="compositionally biased region" description="Basic residues" evidence="6">
    <location>
        <begin position="3393"/>
        <end position="3408"/>
    </location>
</feature>
<feature type="coiled-coil region" evidence="5">
    <location>
        <begin position="441"/>
        <end position="502"/>
    </location>
</feature>
<organism evidence="8 9">
    <name type="scientific">Owenia fusiformis</name>
    <name type="common">Polychaete worm</name>
    <dbReference type="NCBI Taxonomy" id="6347"/>
    <lineage>
        <taxon>Eukaryota</taxon>
        <taxon>Metazoa</taxon>
        <taxon>Spiralia</taxon>
        <taxon>Lophotrochozoa</taxon>
        <taxon>Annelida</taxon>
        <taxon>Polychaeta</taxon>
        <taxon>Sedentaria</taxon>
        <taxon>Canalipalpata</taxon>
        <taxon>Sabellida</taxon>
        <taxon>Oweniida</taxon>
        <taxon>Oweniidae</taxon>
        <taxon>Owenia</taxon>
    </lineage>
</organism>
<feature type="coiled-coil region" evidence="5">
    <location>
        <begin position="2177"/>
        <end position="2233"/>
    </location>
</feature>
<feature type="region of interest" description="Disordered" evidence="6">
    <location>
        <begin position="2504"/>
        <end position="2524"/>
    </location>
</feature>
<evidence type="ECO:0000256" key="6">
    <source>
        <dbReference type="SAM" id="MobiDB-lite"/>
    </source>
</evidence>
<feature type="compositionally biased region" description="Polar residues" evidence="6">
    <location>
        <begin position="3946"/>
        <end position="3956"/>
    </location>
</feature>
<feature type="region of interest" description="Disordered" evidence="6">
    <location>
        <begin position="3940"/>
        <end position="3983"/>
    </location>
</feature>
<evidence type="ECO:0000313" key="8">
    <source>
        <dbReference type="EMBL" id="CAH1782830.1"/>
    </source>
</evidence>
<feature type="region of interest" description="Disordered" evidence="6">
    <location>
        <begin position="3848"/>
        <end position="3869"/>
    </location>
</feature>
<dbReference type="Pfam" id="PF07653">
    <property type="entry name" value="SH3_2"/>
    <property type="match status" value="2"/>
</dbReference>
<dbReference type="PROSITE" id="PS50002">
    <property type="entry name" value="SH3"/>
    <property type="match status" value="2"/>
</dbReference>
<comment type="similarity">
    <text evidence="1">Belongs to the JAKMIP family.</text>
</comment>
<feature type="region of interest" description="Disordered" evidence="6">
    <location>
        <begin position="1444"/>
        <end position="1467"/>
    </location>
</feature>
<feature type="compositionally biased region" description="Basic and acidic residues" evidence="6">
    <location>
        <begin position="3425"/>
        <end position="3436"/>
    </location>
</feature>
<feature type="region of interest" description="Disordered" evidence="6">
    <location>
        <begin position="2958"/>
        <end position="3070"/>
    </location>
</feature>
<feature type="compositionally biased region" description="Polar residues" evidence="6">
    <location>
        <begin position="3737"/>
        <end position="3751"/>
    </location>
</feature>
<feature type="coiled-coil region" evidence="5">
    <location>
        <begin position="3082"/>
        <end position="3164"/>
    </location>
</feature>
<evidence type="ECO:0000313" key="9">
    <source>
        <dbReference type="Proteomes" id="UP000749559"/>
    </source>
</evidence>
<protein>
    <recommendedName>
        <fullName evidence="7">SH3 domain-containing protein</fullName>
    </recommendedName>
</protein>
<feature type="compositionally biased region" description="Polar residues" evidence="6">
    <location>
        <begin position="2507"/>
        <end position="2516"/>
    </location>
</feature>
<dbReference type="EMBL" id="CAIIXF020000005">
    <property type="protein sequence ID" value="CAH1782830.1"/>
    <property type="molecule type" value="Genomic_DNA"/>
</dbReference>
<feature type="region of interest" description="Disordered" evidence="6">
    <location>
        <begin position="1339"/>
        <end position="1370"/>
    </location>
</feature>
<feature type="coiled-coil region" evidence="5">
    <location>
        <begin position="114"/>
        <end position="230"/>
    </location>
</feature>
<dbReference type="OrthoDB" id="4158657at2759"/>
<feature type="domain" description="SH3" evidence="7">
    <location>
        <begin position="3477"/>
        <end position="3544"/>
    </location>
</feature>
<feature type="coiled-coil region" evidence="5">
    <location>
        <begin position="2750"/>
        <end position="2814"/>
    </location>
</feature>
<feature type="compositionally biased region" description="Polar residues" evidence="6">
    <location>
        <begin position="3974"/>
        <end position="3983"/>
    </location>
</feature>
<proteinExistence type="inferred from homology"/>
<keyword evidence="3 5" id="KW-0175">Coiled coil</keyword>
<name>A0A8S4NRV5_OWEFU</name>
<feature type="coiled-coil region" evidence="5">
    <location>
        <begin position="1071"/>
        <end position="1316"/>
    </location>
</feature>
<feature type="compositionally biased region" description="Basic residues" evidence="6">
    <location>
        <begin position="3452"/>
        <end position="3464"/>
    </location>
</feature>
<dbReference type="Gene3D" id="2.60.40.10">
    <property type="entry name" value="Immunoglobulins"/>
    <property type="match status" value="1"/>
</dbReference>
<sequence>MSSPGRISPRDARSLPGSPRDARNSLGSPTPTNISLQQQITKLKEELETEKRNNKILQREKKNQITTLVKEQDIRQNILIKDLKSKHNSEKHKELEQQKDYLSKKHEGDITKAVKQKDLRINKLLNDIQILRDQLMMTNAADKKGHLTLDQHEKKLFNELQELRASKHQLEETLATIASADKTKASDLRRLHDEHAAEISKIQRESQLETRRLMEEMKSKDRVLGQLEKEMGYQRGHFSRLQLELEEQDQIKKNTTMLSPPKEASQTQVKRLKDVEEKLKSMQEKNKRFLEKNIDLTSKNRTLQDRIKNLSQENTQMRVQYEQTVKKLDQTQDEKSQDICLEELDDLRRQKDELNKTIVALKQAHVEKDRRIELLKHRRQRSKKSMAQKRAAGVKETYFGYEEDTGRSDSETSFSSVLSVTDQSYDTPATDEDVFLDEFSREQFQTNYQRLVKEHLELEKNYSLLMAQQPCSMDPERQQKVHVKLEAELHDYQQKVSDLELLIPDKAEARTLLEEQGRLRAKLRGYVRQVEQLEGEQENKGHQLADLQEQNEVLEFRCLELEEHNSKLLEEITSCQVYSHPTSLSADGTLTLQSDGALDNQQPQESLKILNVKDKLQKLYSKQDGSTTSEERSVLMQAQLMLDSAAQKLRDFHLSEQSLKTRVADLEREKADLLSAATGVSADIVLEHEHATNALRETQLKVEQLEKDVSDSKQREAVLTYQLDVTQKSENHLLSEIEKLKRQRSSYLEGRDTEADLFNEKMSKIKSSENRIQQLEQLAGELQDKVLSLQWEKSQLQDVTQQTDTDAETRLVRLTAAVEEHEKAQSDLVAQKFHLEEQLSNLQEKVQVYEEREIDLEKMNIGLRDQVKELEESNKAIWKQQVETTHSKPTKEEKSMLEDSNQEGLDGNIWRTKFEEQRLTEMSLQERIADLEQAESILKQSLSSQMEQLETLTAQYEETTRVEKETKEQLKEKELIEQALEEKIKNLELSEKYANEKLSENEATEIKLTAQLAQFNDLKRDLYNIEELKNTIDCLQVENHSMKEKLVQFEDSEHMLKQKMKNVEDIDGSKIEMLQGKTALLEDMNKTLEDQLAEKEQLEVELKTKIAVLTNDIIELETGSGVKDLKNKLKQLEASEQSLKTKVDDLILENNRLEDKVEDVKEEKFMTLGKDQEKFDELQINYMRLSETVTEMEANEQTLLNRLKVYEQSMGDPDALTKGHKVRIDELEVTEQSLVQELDMLEESHDALKLKEQKYRDEIQFWKEKVETLESAKSNPNDTNMVLDNNSTVEELQQEITTLKEKIETLENKEGELLGKLYETHLSQTEEGDEHNTITEPTATEHTADSNVNNSDITPDNNANDSIDGNTYSASKKGLTETYTLPNNSDELKHLKDAYGDLQEQLQSEKVKSEKLEERLNIMLDSESKLFDRITYLEGVEIELGNKVEAQQKPMSDSPSSTTESPNAIPDTASLEKIDILIQSEEKLLERLGQYETVEETLNEKLNQATKQQLDLQEKLREKEISEQFLRDQLRSEAEKGTVDKLTTEVETLKTSEEHLSKQVELYSDKEKEWNEIKLYSTDRISTLEENEKQLNDKITELEALNKVAISERHILNAKIETLEESKESLKASLQEVKSQENSLQDQVIATETLQAEISELRSNLNNLTEEKKAFTEKINHLEKVKDDLNSRLEDQNATETMLRNKINELQSVVSELQESLKQKDSQIASLQDSLKNAKVTIQSENESLTSQINTLHEKNTELTSRLELSETTHEDEIKTLNAKIKEYEDAEHADTSFEVALQEKVADLTKSETELREQVSVLQSAAQQQESANSAETTELLKRVHSLETENSELKQSSPLNSEPGGGLIHPVIQTDSEILYMKSSDELIDTIQTLGKCEKDYQKKISELELEIQGLRNQMKKSNVPSIKIEPVFVIAEGGVYGKSKDELIDDITKLHQNEYVLQQRITTLQEERDSLQKEMHKQMDDIVHKEQELLQLKDQSFDSVSTSEENTSMERENAKLQGQLKQIEALENEHIQKINNLESLINQYNYGVDSSDDSVDGKADLHQLTKEELCMKVRGLEKSVIMQKRKIDGLEQHLVAFRSTVENLAVELGMEMEDIFIEKQPSPTKDRAYADKLQELIQSEASLRQTVLVLETKLARIQPEESRAATSSQNKAYIQDLEHQIESLQQNESRVLNKLRYSGQNEDCETLSKLKSLQERVFELELSEKQLKRQLSVANQHESDLEYSLLNANSEPRRPVRSYLDSSLMYDDRDGEDELRMKIKHHEATIVELSTELEKLRKLDAEGLAVTVEHLQTSNRALERKLELLESYDDDTSVDVLNSPEDILRQRIRDLESMEKHLKTQVSDLEHDREELHEIARKDKNVIHELNVTNRELTLSERNLQEQIKHFEVREDSMLRQIDSLEDKVRDLEELLNQLTDSQRKLKQQVQQGKVQEESLARQVASLEDTLGEMQTAEVAYKKQINALELDKRSTQIKIDNLERSSDDLASNESSLRGQMKVQEKKENQYKQQITELENTSDHSTRRAKQLETLNDQLHEKAHKLEEEKASYKFEVSDLSMRNQELSDKVKNLEDARRLLQTQIDDMKRNEDTLRQKGKELHLKDVTREQRATELEISQTMLQDKIKLLENNEVKLKTRIQELEASLFSSQLSASGSRANADDDALHKQVDETQQRVITLEKQLETVKESLWQYETGHKDQSLAVIPRKQLSEMRAQVSLLEEVEENVCHLEKTEAELRDTVRQLRQGKDVCGHESQLRELKQMDSKYRDMVQEYQQLEASHQQLREQTHQFKQNLQGGDIAVKSCRAKSTQTEATNEVQIGKTDGKTVESTDPITRQKSLKAQLMKDLVKSVPSSGVTTNPPQTAEFVWEKVHGSTNGTEQHHPTPENLSKLPKKLYKPHPQEEKFWKSIESKLPNKLSNLLSHSMWEKVEKLHSRPDLVKDDDLPERVDDDASSIASSVPPPPLPMSMPPPSGGMGLSTRPDDSSYYLPSVQQGAQSADEASDLEMDSPPRDYRESVKQHIVTGTSKDRSPVRRPWSRRHTPDGDSVHDEITNNLSVKEKLTQVERQLKVKDKEVEQLRTTQMVLERKLKASGDNTTLNAQLQELQHDNERLASTVQQLQKKCKKLENDLIEKQEELSKMRLESDIGSYSSMRTTNDKPYGNDISQVFNDLAQEKKADKKAVDDHIGFYKNLLEKKERELIAKGNECKNLNTELRESLEKSRQSDSVLKQYNDLQTKYQALQDSHNALQQRYNDLEREHAKCSAWRDEKEKLSRDVSNLRKDIKDMDNLESERKDIEERLTRAEKILKEKSEPAVNGLDRINQMQTELDKMKAAERERQMKPASQPLDILTHQQQESFDSSSISISPDSRRSSKPSARHSRPSARHNARSESAESSISETQTDTEEHTQRARHDTISQISSAPSSLLNNRKPGHHGTRPRHTDRHNPRKADVNVSSTGGAFIAIADYKPDLYAHSHHPRLELPLKEGQKVTVLGPVDSQGFYEAEVEGSVGLVPANYILADNSTPTVPVRANRERHLVPPPGTSSLCPEEVLNMQAQMQRLTTPFTTSERRFTSNTQDRQFATPLNGSVRQPVPSHTSNTPVGYLSPTSPHLADGPPGRTSPNMGMLSHPAFSHRLTRGPSNHPLNVSLQGTPHVGSIPQTSHQQATSAPPAGRSRPATQRPPQSHMTPSQLANGRVNGLPENNNNNNRAKYKSAPSGQLSNGVQGQPMSPSRFQIQRILPDRSLLLSWQCPLLDCLTQNNGTVVTGYNIYMDGQLKQRVTNPHLSRALLEKQDLTRPHTLAIQTTAEAGVSQMVYTLFEDVLPEPSITSSRHSDRQDSDISSISSHNETRENRVFVAVYDYEPSVHSPNQNPNAELRISTGDIIRTNGPIRSDGFYHGEANGVRGLVPASFMEEVATSRKHQARVNQQQASNGTHRPHTSLKHKPKTKNKSQKSINITAQV</sequence>
<evidence type="ECO:0000256" key="3">
    <source>
        <dbReference type="ARBA" id="ARBA00023054"/>
    </source>
</evidence>
<dbReference type="PANTHER" id="PTHR18935:SF8">
    <property type="entry name" value="GOLGIN SUBFAMILY A MEMBER 4-LIKE ISOFORM X1"/>
    <property type="match status" value="1"/>
</dbReference>
<feature type="compositionally biased region" description="Basic and acidic residues" evidence="6">
    <location>
        <begin position="2958"/>
        <end position="2968"/>
    </location>
</feature>
<feature type="coiled-coil region" evidence="5">
    <location>
        <begin position="1957"/>
        <end position="2046"/>
    </location>
</feature>
<feature type="coiled-coil region" evidence="5">
    <location>
        <begin position="914"/>
        <end position="997"/>
    </location>
</feature>
<keyword evidence="9" id="KW-1185">Reference proteome</keyword>
<dbReference type="Pfam" id="PF16034">
    <property type="entry name" value="JAKMIP_CC3"/>
    <property type="match status" value="1"/>
</dbReference>
<dbReference type="GO" id="GO:0019900">
    <property type="term" value="F:kinase binding"/>
    <property type="evidence" value="ECO:0007669"/>
    <property type="project" value="InterPro"/>
</dbReference>
<dbReference type="InterPro" id="IPR057884">
    <property type="entry name" value="FN3_RIM-BP1/2/3"/>
</dbReference>
<feature type="region of interest" description="Disordered" evidence="6">
    <location>
        <begin position="3588"/>
        <end position="3751"/>
    </location>
</feature>
<feature type="region of interest" description="Disordered" evidence="6">
    <location>
        <begin position="881"/>
        <end position="903"/>
    </location>
</feature>
<feature type="coiled-coil region" evidence="5">
    <location>
        <begin position="530"/>
        <end position="564"/>
    </location>
</feature>
<feature type="region of interest" description="Disordered" evidence="6">
    <location>
        <begin position="3374"/>
        <end position="3474"/>
    </location>
</feature>
<dbReference type="Gene3D" id="2.30.30.40">
    <property type="entry name" value="SH3 Domains"/>
    <property type="match status" value="2"/>
</dbReference>
<dbReference type="PANTHER" id="PTHR18935">
    <property type="entry name" value="GOLGIN SUBFAMILY A MEMBER 4-LIKE ISOFORM X1"/>
    <property type="match status" value="1"/>
</dbReference>
<feature type="compositionally biased region" description="Polar residues" evidence="6">
    <location>
        <begin position="1449"/>
        <end position="1462"/>
    </location>
</feature>
<feature type="compositionally biased region" description="Basic and acidic residues" evidence="6">
    <location>
        <begin position="3029"/>
        <end position="3039"/>
    </location>
</feature>
<dbReference type="Gene3D" id="1.20.5.1160">
    <property type="entry name" value="Vasodilator-stimulated phosphoprotein"/>
    <property type="match status" value="1"/>
</dbReference>
<dbReference type="Pfam" id="PF25523">
    <property type="entry name" value="Ig_RIMBP2"/>
    <property type="match status" value="1"/>
</dbReference>
<dbReference type="SMART" id="SM00326">
    <property type="entry name" value="SH3"/>
    <property type="match status" value="2"/>
</dbReference>
<feature type="compositionally biased region" description="Basic residues" evidence="6">
    <location>
        <begin position="3957"/>
        <end position="3973"/>
    </location>
</feature>
<feature type="compositionally biased region" description="Polar residues" evidence="6">
    <location>
        <begin position="3588"/>
        <end position="3630"/>
    </location>
</feature>
<feature type="coiled-coil region" evidence="5">
    <location>
        <begin position="656"/>
        <end position="792"/>
    </location>
</feature>
<feature type="compositionally biased region" description="Pro residues" evidence="6">
    <location>
        <begin position="2980"/>
        <end position="2993"/>
    </location>
</feature>
<feature type="compositionally biased region" description="Polar residues" evidence="6">
    <location>
        <begin position="25"/>
        <end position="35"/>
    </location>
</feature>
<feature type="compositionally biased region" description="Polar residues" evidence="6">
    <location>
        <begin position="3698"/>
        <end position="3714"/>
    </location>
</feature>
<feature type="coiled-coil region" evidence="5">
    <location>
        <begin position="265"/>
        <end position="364"/>
    </location>
</feature>
<comment type="caution">
    <text evidence="8">The sequence shown here is derived from an EMBL/GenBank/DDBJ whole genome shotgun (WGS) entry which is preliminary data.</text>
</comment>
<feature type="coiled-coil region" evidence="5">
    <location>
        <begin position="1388"/>
        <end position="1415"/>
    </location>
</feature>
<evidence type="ECO:0000256" key="4">
    <source>
        <dbReference type="PROSITE-ProRule" id="PRU00192"/>
    </source>
</evidence>
<dbReference type="InterPro" id="IPR036028">
    <property type="entry name" value="SH3-like_dom_sf"/>
</dbReference>
<dbReference type="InterPro" id="IPR013783">
    <property type="entry name" value="Ig-like_fold"/>
</dbReference>
<feature type="compositionally biased region" description="Basic and acidic residues" evidence="6">
    <location>
        <begin position="885"/>
        <end position="897"/>
    </location>
</feature>
<feature type="compositionally biased region" description="Polar residues" evidence="6">
    <location>
        <begin position="3437"/>
        <end position="3449"/>
    </location>
</feature>
<keyword evidence="2 4" id="KW-0728">SH3 domain</keyword>
<evidence type="ECO:0000256" key="2">
    <source>
        <dbReference type="ARBA" id="ARBA00022443"/>
    </source>
</evidence>
<accession>A0A8S4NRV5</accession>
<gene>
    <name evidence="8" type="ORF">OFUS_LOCUS9239</name>
</gene>
<dbReference type="SUPFAM" id="SSF50044">
    <property type="entry name" value="SH3-domain"/>
    <property type="match status" value="2"/>
</dbReference>
<feature type="region of interest" description="Disordered" evidence="6">
    <location>
        <begin position="2895"/>
        <end position="2914"/>
    </location>
</feature>
<feature type="compositionally biased region" description="Low complexity" evidence="6">
    <location>
        <begin position="3378"/>
        <end position="3388"/>
    </location>
</feature>
<dbReference type="InterPro" id="IPR001452">
    <property type="entry name" value="SH3_domain"/>
</dbReference>
<feature type="compositionally biased region" description="Polar residues" evidence="6">
    <location>
        <begin position="3679"/>
        <end position="3689"/>
    </location>
</feature>
<dbReference type="InterPro" id="IPR024836">
    <property type="entry name" value="JAKMIP"/>
</dbReference>
<feature type="compositionally biased region" description="Basic and acidic residues" evidence="6">
    <location>
        <begin position="3061"/>
        <end position="3070"/>
    </location>
</feature>
<dbReference type="Proteomes" id="UP000749559">
    <property type="component" value="Unassembled WGS sequence"/>
</dbReference>
<reference evidence="8" key="1">
    <citation type="submission" date="2022-03" db="EMBL/GenBank/DDBJ databases">
        <authorList>
            <person name="Martin C."/>
        </authorList>
    </citation>
    <scope>NUCLEOTIDE SEQUENCE</scope>
</reference>
<feature type="coiled-coil region" evidence="5">
    <location>
        <begin position="2275"/>
        <end position="2371"/>
    </location>
</feature>
<dbReference type="GO" id="GO:0008017">
    <property type="term" value="F:microtubule binding"/>
    <property type="evidence" value="ECO:0007669"/>
    <property type="project" value="InterPro"/>
</dbReference>